<evidence type="ECO:0000256" key="1">
    <source>
        <dbReference type="ARBA" id="ARBA00009054"/>
    </source>
</evidence>
<dbReference type="Pfam" id="PF01025">
    <property type="entry name" value="GrpE"/>
    <property type="match status" value="1"/>
</dbReference>
<dbReference type="SUPFAM" id="SSF51064">
    <property type="entry name" value="Head domain of nucleotide exchange factor GrpE"/>
    <property type="match status" value="1"/>
</dbReference>
<evidence type="ECO:0000313" key="8">
    <source>
        <dbReference type="EMBL" id="CAL1329448.1"/>
    </source>
</evidence>
<dbReference type="SUPFAM" id="SSF58014">
    <property type="entry name" value="Coiled-coil domain of nucleotide exchange factor GrpE"/>
    <property type="match status" value="1"/>
</dbReference>
<dbReference type="PRINTS" id="PR00773">
    <property type="entry name" value="GRPEPROTEIN"/>
</dbReference>
<feature type="region of interest" description="Disordered" evidence="7">
    <location>
        <begin position="1"/>
        <end position="38"/>
    </location>
</feature>
<dbReference type="InterPro" id="IPR000740">
    <property type="entry name" value="GrpE"/>
</dbReference>
<name>A0ABP1CE61_9GAMM</name>
<feature type="compositionally biased region" description="Polar residues" evidence="7">
    <location>
        <begin position="1"/>
        <end position="12"/>
    </location>
</feature>
<dbReference type="NCBIfam" id="NF010748">
    <property type="entry name" value="PRK14150.1"/>
    <property type="match status" value="1"/>
</dbReference>
<dbReference type="InterPro" id="IPR009012">
    <property type="entry name" value="GrpE_head"/>
</dbReference>
<dbReference type="PANTHER" id="PTHR21237:SF23">
    <property type="entry name" value="GRPE PROTEIN HOMOLOG, MITOCHONDRIAL"/>
    <property type="match status" value="1"/>
</dbReference>
<proteinExistence type="inferred from homology"/>
<dbReference type="Gene3D" id="3.90.20.20">
    <property type="match status" value="1"/>
</dbReference>
<dbReference type="EMBL" id="OZ034688">
    <property type="protein sequence ID" value="CAL1329448.1"/>
    <property type="molecule type" value="Genomic_DNA"/>
</dbReference>
<evidence type="ECO:0000256" key="3">
    <source>
        <dbReference type="ARBA" id="ARBA00023186"/>
    </source>
</evidence>
<feature type="compositionally biased region" description="Low complexity" evidence="7">
    <location>
        <begin position="23"/>
        <end position="32"/>
    </location>
</feature>
<evidence type="ECO:0000256" key="4">
    <source>
        <dbReference type="HAMAP-Rule" id="MF_01151"/>
    </source>
</evidence>
<keyword evidence="4" id="KW-0963">Cytoplasm</keyword>
<dbReference type="CDD" id="cd00446">
    <property type="entry name" value="GrpE"/>
    <property type="match status" value="1"/>
</dbReference>
<evidence type="ECO:0000256" key="6">
    <source>
        <dbReference type="RuleBase" id="RU004478"/>
    </source>
</evidence>
<reference evidence="8" key="1">
    <citation type="submission" date="2024-04" db="EMBL/GenBank/DDBJ databases">
        <authorList>
            <person name="Manzano-Marin A."/>
            <person name="Manzano-Marin A."/>
            <person name="Alejandro Manzano Marin A."/>
        </authorList>
    </citation>
    <scope>NUCLEOTIDE SEQUENCE [LARGE SCALE GENOMIC DNA]</scope>
    <source>
        <strain evidence="8">TABTEA</strain>
    </source>
</reference>
<keyword evidence="9" id="KW-1185">Reference proteome</keyword>
<keyword evidence="2 4" id="KW-0346">Stress response</keyword>
<evidence type="ECO:0000256" key="5">
    <source>
        <dbReference type="RuleBase" id="RU000639"/>
    </source>
</evidence>
<sequence length="191" mass="22125">MNNKDNSFNNEQVSEEEKSQDMQLNQNTTNQETNEENLKKRITELEEVLEKSKKIERDTILRAQAEVENIKRRTEQYIEKAHKFALEKFLSELLPIIDNLERAIESINNNDEKSKTTEGLNLTLKTFLDIISKFGIKSISEENIPFNPEIHQAISMIESSKHKPGNVLNIMQKGYILNNRLLRPAIVTVSK</sequence>
<gene>
    <name evidence="4 8" type="primary">grpE</name>
    <name evidence="8" type="ORF">PRHACTZTBTEA_538</name>
</gene>
<evidence type="ECO:0000313" key="9">
    <source>
        <dbReference type="Proteomes" id="UP001497533"/>
    </source>
</evidence>
<dbReference type="Proteomes" id="UP001497533">
    <property type="component" value="Chromosome"/>
</dbReference>
<dbReference type="RefSeq" id="WP_341764909.1">
    <property type="nucleotide sequence ID" value="NZ_OZ034688.1"/>
</dbReference>
<comment type="subcellular location">
    <subcellularLocation>
        <location evidence="4">Cytoplasm</location>
    </subcellularLocation>
</comment>
<evidence type="ECO:0000256" key="2">
    <source>
        <dbReference type="ARBA" id="ARBA00023016"/>
    </source>
</evidence>
<dbReference type="HAMAP" id="MF_01151">
    <property type="entry name" value="GrpE"/>
    <property type="match status" value="1"/>
</dbReference>
<keyword evidence="3 4" id="KW-0143">Chaperone</keyword>
<comment type="subunit">
    <text evidence="4">Homodimer.</text>
</comment>
<dbReference type="PROSITE" id="PS01071">
    <property type="entry name" value="GRPE"/>
    <property type="match status" value="1"/>
</dbReference>
<protein>
    <recommendedName>
        <fullName evidence="4 5">Protein GrpE</fullName>
    </recommendedName>
    <alternativeName>
        <fullName evidence="4">HSP-70 cofactor</fullName>
    </alternativeName>
</protein>
<dbReference type="PANTHER" id="PTHR21237">
    <property type="entry name" value="GRPE PROTEIN"/>
    <property type="match status" value="1"/>
</dbReference>
<comment type="function">
    <text evidence="4 5">Participates actively in the response to hyperosmotic and heat shock by preventing the aggregation of stress-denatured proteins, in association with DnaK and GrpE. It is the nucleotide exchange factor for DnaK and may function as a thermosensor. Unfolded proteins bind initially to DnaJ; upon interaction with the DnaJ-bound protein, DnaK hydrolyzes its bound ATP, resulting in the formation of a stable complex. GrpE releases ADP from DnaK; ATP binding to DnaK triggers the release of the substrate protein, thus completing the reaction cycle. Several rounds of ATP-dependent interactions between DnaJ, DnaK and GrpE are required for fully efficient folding.</text>
</comment>
<comment type="similarity">
    <text evidence="1 4 6">Belongs to the GrpE family.</text>
</comment>
<organism evidence="8 9">
    <name type="scientific">Candidatus Providencia siddallii</name>
    <dbReference type="NCBI Taxonomy" id="1715285"/>
    <lineage>
        <taxon>Bacteria</taxon>
        <taxon>Pseudomonadati</taxon>
        <taxon>Pseudomonadota</taxon>
        <taxon>Gammaproteobacteria</taxon>
        <taxon>Enterobacterales</taxon>
        <taxon>Morganellaceae</taxon>
        <taxon>Providencia</taxon>
    </lineage>
</organism>
<accession>A0ABP1CE61</accession>
<dbReference type="InterPro" id="IPR013805">
    <property type="entry name" value="GrpE_CC"/>
</dbReference>
<dbReference type="Gene3D" id="2.30.22.10">
    <property type="entry name" value="Head domain of nucleotide exchange factor GrpE"/>
    <property type="match status" value="1"/>
</dbReference>
<evidence type="ECO:0000256" key="7">
    <source>
        <dbReference type="SAM" id="MobiDB-lite"/>
    </source>
</evidence>